<keyword evidence="1" id="KW-0812">Transmembrane</keyword>
<accession>X1LGP9</accession>
<evidence type="ECO:0000256" key="1">
    <source>
        <dbReference type="SAM" id="Phobius"/>
    </source>
</evidence>
<evidence type="ECO:0008006" key="3">
    <source>
        <dbReference type="Google" id="ProtNLM"/>
    </source>
</evidence>
<dbReference type="AlphaFoldDB" id="X1LGP9"/>
<keyword evidence="1" id="KW-1133">Transmembrane helix</keyword>
<proteinExistence type="predicted"/>
<reference evidence="2" key="1">
    <citation type="journal article" date="2014" name="Front. Microbiol.">
        <title>High frequency of phylogenetically diverse reductive dehalogenase-homologous genes in deep subseafloor sedimentary metagenomes.</title>
        <authorList>
            <person name="Kawai M."/>
            <person name="Futagami T."/>
            <person name="Toyoda A."/>
            <person name="Takaki Y."/>
            <person name="Nishi S."/>
            <person name="Hori S."/>
            <person name="Arai W."/>
            <person name="Tsubouchi T."/>
            <person name="Morono Y."/>
            <person name="Uchiyama I."/>
            <person name="Ito T."/>
            <person name="Fujiyama A."/>
            <person name="Inagaki F."/>
            <person name="Takami H."/>
        </authorList>
    </citation>
    <scope>NUCLEOTIDE SEQUENCE</scope>
    <source>
        <strain evidence="2">Expedition CK06-06</strain>
    </source>
</reference>
<gene>
    <name evidence="2" type="ORF">S06H3_19306</name>
</gene>
<name>X1LGP9_9ZZZZ</name>
<keyword evidence="1" id="KW-0472">Membrane</keyword>
<sequence length="66" mass="7488">MIEAFKNTLQIAGKDLLDFFRNRMELVAFIIMPVFMMVMTGYIFPSGTSLKNITLGVVENDKGKIK</sequence>
<comment type="caution">
    <text evidence="2">The sequence shown here is derived from an EMBL/GenBank/DDBJ whole genome shotgun (WGS) entry which is preliminary data.</text>
</comment>
<feature type="transmembrane region" description="Helical" evidence="1">
    <location>
        <begin position="26"/>
        <end position="44"/>
    </location>
</feature>
<protein>
    <recommendedName>
        <fullName evidence="3">ABC-2 type transporter domain-containing protein</fullName>
    </recommendedName>
</protein>
<dbReference type="EMBL" id="BARV01009870">
    <property type="protein sequence ID" value="GAI04991.1"/>
    <property type="molecule type" value="Genomic_DNA"/>
</dbReference>
<evidence type="ECO:0000313" key="2">
    <source>
        <dbReference type="EMBL" id="GAI04991.1"/>
    </source>
</evidence>
<organism evidence="2">
    <name type="scientific">marine sediment metagenome</name>
    <dbReference type="NCBI Taxonomy" id="412755"/>
    <lineage>
        <taxon>unclassified sequences</taxon>
        <taxon>metagenomes</taxon>
        <taxon>ecological metagenomes</taxon>
    </lineage>
</organism>